<evidence type="ECO:0000256" key="2">
    <source>
        <dbReference type="SAM" id="Phobius"/>
    </source>
</evidence>
<comment type="caution">
    <text evidence="3">The sequence shown here is derived from an EMBL/GenBank/DDBJ whole genome shotgun (WGS) entry which is preliminary data.</text>
</comment>
<feature type="region of interest" description="Disordered" evidence="1">
    <location>
        <begin position="298"/>
        <end position="331"/>
    </location>
</feature>
<feature type="compositionally biased region" description="Polar residues" evidence="1">
    <location>
        <begin position="298"/>
        <end position="317"/>
    </location>
</feature>
<dbReference type="Pfam" id="PF03845">
    <property type="entry name" value="Spore_permease"/>
    <property type="match status" value="1"/>
</dbReference>
<name>A0A2R6Y1E4_9BACL</name>
<keyword evidence="2" id="KW-1133">Transmembrane helix</keyword>
<feature type="transmembrane region" description="Helical" evidence="2">
    <location>
        <begin position="7"/>
        <end position="27"/>
    </location>
</feature>
<dbReference type="AlphaFoldDB" id="A0A2R6Y1E4"/>
<keyword evidence="2" id="KW-0812">Transmembrane</keyword>
<keyword evidence="2" id="KW-0472">Membrane</keyword>
<sequence length="419" mass="47722">MQPRFIIYLFAVNALMNGIGFVPRILLTGRHDGAYAALLGAFLLNLFIILFIFWLLRRFPQKDLSSILAETIPPLLRVPLMIYFVLQWLIAGSLSVIMVAEISAKYLNVGASGLTILYLFIILVLAAARLRSDRVLFALELSFIMTLPLLFLIVIATFTTQGILWKSIVILLGEGGLPDWEQLSAASYVYIGYINILLFNKVIQSTFRLWKLIIGILVIFILYLFLFSLPIALLGTEAVAHYHYPWVITADSLRIEHAPIERAFYPALIGYLNIALLNTIVHWHVTLEFLKSLRPASGQTRSTQTTGAKEKSGQSTDAKQKPAQGGGMPLLPKKENLWQNLMMRLEFWVLAAYGLTLLPFVYNRLPIDLFYELNRWWLRFLLPNELLALLLLVWSAWRTSGSAQQKQKRSRPKRRTRTA</sequence>
<feature type="transmembrane region" description="Helical" evidence="2">
    <location>
        <begin position="183"/>
        <end position="200"/>
    </location>
</feature>
<evidence type="ECO:0000256" key="1">
    <source>
        <dbReference type="SAM" id="MobiDB-lite"/>
    </source>
</evidence>
<feature type="transmembrane region" description="Helical" evidence="2">
    <location>
        <begin position="106"/>
        <end position="128"/>
    </location>
</feature>
<protein>
    <recommendedName>
        <fullName evidence="5">Spore germination protein</fullName>
    </recommendedName>
</protein>
<gene>
    <name evidence="3" type="ORF">BSOLF_0132</name>
</gene>
<feature type="transmembrane region" description="Helical" evidence="2">
    <location>
        <begin position="135"/>
        <end position="163"/>
    </location>
</feature>
<evidence type="ECO:0000313" key="4">
    <source>
        <dbReference type="Proteomes" id="UP000244338"/>
    </source>
</evidence>
<reference evidence="4" key="1">
    <citation type="journal article" date="2018" name="Sci. Rep.">
        <title>Lignite coal burning seam in the remote Altai Mountains harbors a hydrogen-driven thermophilic microbial community.</title>
        <authorList>
            <person name="Kadnikov V.V."/>
            <person name="Mardanov A.V."/>
            <person name="Ivasenko D.A."/>
            <person name="Antsiferov D.V."/>
            <person name="Beletsky A.V."/>
            <person name="Karnachuk O.V."/>
            <person name="Ravin N.V."/>
        </authorList>
    </citation>
    <scope>NUCLEOTIDE SEQUENCE [LARGE SCALE GENOMIC DNA]</scope>
</reference>
<feature type="transmembrane region" description="Helical" evidence="2">
    <location>
        <begin position="212"/>
        <end position="234"/>
    </location>
</feature>
<feature type="transmembrane region" description="Helical" evidence="2">
    <location>
        <begin position="33"/>
        <end position="56"/>
    </location>
</feature>
<evidence type="ECO:0000313" key="3">
    <source>
        <dbReference type="EMBL" id="PTQ56497.1"/>
    </source>
</evidence>
<dbReference type="Proteomes" id="UP000244338">
    <property type="component" value="Unassembled WGS sequence"/>
</dbReference>
<proteinExistence type="predicted"/>
<feature type="transmembrane region" description="Helical" evidence="2">
    <location>
        <begin position="377"/>
        <end position="397"/>
    </location>
</feature>
<accession>A0A2R6Y1E4</accession>
<evidence type="ECO:0008006" key="5">
    <source>
        <dbReference type="Google" id="ProtNLM"/>
    </source>
</evidence>
<feature type="transmembrane region" description="Helical" evidence="2">
    <location>
        <begin position="76"/>
        <end position="100"/>
    </location>
</feature>
<dbReference type="EMBL" id="PEBX01000026">
    <property type="protein sequence ID" value="PTQ56497.1"/>
    <property type="molecule type" value="Genomic_DNA"/>
</dbReference>
<feature type="transmembrane region" description="Helical" evidence="2">
    <location>
        <begin position="263"/>
        <end position="285"/>
    </location>
</feature>
<dbReference type="InterPro" id="IPR004761">
    <property type="entry name" value="Spore_GerAB"/>
</dbReference>
<organism evidence="3 4">
    <name type="scientific">Candidatus Carbonibacillus altaicus</name>
    <dbReference type="NCBI Taxonomy" id="2163959"/>
    <lineage>
        <taxon>Bacteria</taxon>
        <taxon>Bacillati</taxon>
        <taxon>Bacillota</taxon>
        <taxon>Bacilli</taxon>
        <taxon>Bacillales</taxon>
        <taxon>Candidatus Carbonibacillus</taxon>
    </lineage>
</organism>
<dbReference type="GO" id="GO:0009847">
    <property type="term" value="P:spore germination"/>
    <property type="evidence" value="ECO:0007669"/>
    <property type="project" value="InterPro"/>
</dbReference>
<dbReference type="GO" id="GO:0016020">
    <property type="term" value="C:membrane"/>
    <property type="evidence" value="ECO:0007669"/>
    <property type="project" value="InterPro"/>
</dbReference>
<feature type="transmembrane region" description="Helical" evidence="2">
    <location>
        <begin position="347"/>
        <end position="365"/>
    </location>
</feature>